<organism evidence="3">
    <name type="scientific">Gongylonema pulchrum</name>
    <dbReference type="NCBI Taxonomy" id="637853"/>
    <lineage>
        <taxon>Eukaryota</taxon>
        <taxon>Metazoa</taxon>
        <taxon>Ecdysozoa</taxon>
        <taxon>Nematoda</taxon>
        <taxon>Chromadorea</taxon>
        <taxon>Rhabditida</taxon>
        <taxon>Spirurina</taxon>
        <taxon>Spiruromorpha</taxon>
        <taxon>Spiruroidea</taxon>
        <taxon>Gongylonematidae</taxon>
        <taxon>Gongylonema</taxon>
    </lineage>
</organism>
<gene>
    <name evidence="1" type="ORF">GPUH_LOCUS24330</name>
</gene>
<sequence>MATVILPDVENGLHMWGCTRRNIYADNIISQNIYADNIIFTANSIKEVIKKYCEAKPPGHNKRRGDPYFFQCTSKNQNRLREIKRRWTRILPIQQLVVSASQHCKETFYGGFDKRKVDGQDGIWQSQCLWPNTMKQIEEMQGMWCILQTLSQAESNPGKVD</sequence>
<keyword evidence="2" id="KW-1185">Reference proteome</keyword>
<evidence type="ECO:0000313" key="3">
    <source>
        <dbReference type="WBParaSite" id="GPUH_0002436001-mRNA-1"/>
    </source>
</evidence>
<protein>
    <submittedName>
        <fullName evidence="3">Pectate lyase</fullName>
    </submittedName>
</protein>
<dbReference type="EMBL" id="UYRT01100769">
    <property type="protein sequence ID" value="VDN42698.1"/>
    <property type="molecule type" value="Genomic_DNA"/>
</dbReference>
<evidence type="ECO:0000313" key="1">
    <source>
        <dbReference type="EMBL" id="VDN42698.1"/>
    </source>
</evidence>
<accession>A0A183ETN9</accession>
<reference evidence="1 2" key="2">
    <citation type="submission" date="2018-11" db="EMBL/GenBank/DDBJ databases">
        <authorList>
            <consortium name="Pathogen Informatics"/>
        </authorList>
    </citation>
    <scope>NUCLEOTIDE SEQUENCE [LARGE SCALE GENOMIC DNA]</scope>
</reference>
<dbReference type="AlphaFoldDB" id="A0A183ETN9"/>
<proteinExistence type="predicted"/>
<dbReference type="Proteomes" id="UP000271098">
    <property type="component" value="Unassembled WGS sequence"/>
</dbReference>
<name>A0A183ETN9_9BILA</name>
<dbReference type="WBParaSite" id="GPUH_0002436001-mRNA-1">
    <property type="protein sequence ID" value="GPUH_0002436001-mRNA-1"/>
    <property type="gene ID" value="GPUH_0002436001"/>
</dbReference>
<reference evidence="3" key="1">
    <citation type="submission" date="2016-06" db="UniProtKB">
        <authorList>
            <consortium name="WormBaseParasite"/>
        </authorList>
    </citation>
    <scope>IDENTIFICATION</scope>
</reference>
<evidence type="ECO:0000313" key="2">
    <source>
        <dbReference type="Proteomes" id="UP000271098"/>
    </source>
</evidence>